<dbReference type="InterPro" id="IPR012338">
    <property type="entry name" value="Beta-lactam/transpept-like"/>
</dbReference>
<evidence type="ECO:0000256" key="2">
    <source>
        <dbReference type="ARBA" id="ARBA00004236"/>
    </source>
</evidence>
<dbReference type="PROSITE" id="PS50007">
    <property type="entry name" value="PIPLC_X_DOMAIN"/>
    <property type="match status" value="1"/>
</dbReference>
<evidence type="ECO:0000256" key="4">
    <source>
        <dbReference type="ARBA" id="ARBA00022519"/>
    </source>
</evidence>
<protein>
    <submittedName>
        <fullName evidence="16">Penicillin-binding protein 2</fullName>
        <ecNumber evidence="16">3.4.16.4</ecNumber>
    </submittedName>
</protein>
<dbReference type="Pfam" id="PF00905">
    <property type="entry name" value="Transpeptidase"/>
    <property type="match status" value="1"/>
</dbReference>
<dbReference type="Gene3D" id="3.90.1310.10">
    <property type="entry name" value="Penicillin-binding protein 2a (Domain 2)"/>
    <property type="match status" value="2"/>
</dbReference>
<dbReference type="GO" id="GO:0009002">
    <property type="term" value="F:serine-type D-Ala-D-Ala carboxypeptidase activity"/>
    <property type="evidence" value="ECO:0007669"/>
    <property type="project" value="UniProtKB-EC"/>
</dbReference>
<feature type="domain" description="Penicillin-binding protein transpeptidase" evidence="14">
    <location>
        <begin position="304"/>
        <end position="638"/>
    </location>
</feature>
<evidence type="ECO:0000256" key="6">
    <source>
        <dbReference type="ARBA" id="ARBA00022692"/>
    </source>
</evidence>
<dbReference type="GO" id="GO:0071972">
    <property type="term" value="F:peptidoglycan L,D-transpeptidase activity"/>
    <property type="evidence" value="ECO:0007669"/>
    <property type="project" value="TreeGrafter"/>
</dbReference>
<dbReference type="NCBIfam" id="TIGR03423">
    <property type="entry name" value="pbp2_mrdA"/>
    <property type="match status" value="1"/>
</dbReference>
<dbReference type="Gene3D" id="3.40.710.10">
    <property type="entry name" value="DD-peptidase/beta-lactamase superfamily"/>
    <property type="match status" value="1"/>
</dbReference>
<keyword evidence="6 13" id="KW-0812">Transmembrane</keyword>
<feature type="domain" description="Penicillin-binding protein dimerisation" evidence="15">
    <location>
        <begin position="91"/>
        <end position="262"/>
    </location>
</feature>
<dbReference type="GO" id="GO:0005886">
    <property type="term" value="C:plasma membrane"/>
    <property type="evidence" value="ECO:0007669"/>
    <property type="project" value="UniProtKB-SubCell"/>
</dbReference>
<evidence type="ECO:0000256" key="1">
    <source>
        <dbReference type="ARBA" id="ARBA00004167"/>
    </source>
</evidence>
<reference evidence="16" key="1">
    <citation type="submission" date="2020-07" db="EMBL/GenBank/DDBJ databases">
        <title>Huge and variable diversity of episymbiotic CPR bacteria and DPANN archaea in groundwater ecosystems.</title>
        <authorList>
            <person name="He C.Y."/>
            <person name="Keren R."/>
            <person name="Whittaker M."/>
            <person name="Farag I.F."/>
            <person name="Doudna J."/>
            <person name="Cate J.H.D."/>
            <person name="Banfield J.F."/>
        </authorList>
    </citation>
    <scope>NUCLEOTIDE SEQUENCE</scope>
    <source>
        <strain evidence="16">NC_groundwater_972_Pr1_S-0.2um_49_27</strain>
    </source>
</reference>
<name>A0A9D6LQP7_9BACT</name>
<dbReference type="InterPro" id="IPR001460">
    <property type="entry name" value="PCN-bd_Tpept"/>
</dbReference>
<evidence type="ECO:0000256" key="13">
    <source>
        <dbReference type="SAM" id="Phobius"/>
    </source>
</evidence>
<dbReference type="InterPro" id="IPR017790">
    <property type="entry name" value="Penicillin-binding_protein_2"/>
</dbReference>
<dbReference type="InterPro" id="IPR005311">
    <property type="entry name" value="PBP_dimer"/>
</dbReference>
<keyword evidence="3" id="KW-1003">Cell membrane</keyword>
<dbReference type="Proteomes" id="UP000808388">
    <property type="component" value="Unassembled WGS sequence"/>
</dbReference>
<evidence type="ECO:0000313" key="16">
    <source>
        <dbReference type="EMBL" id="MBI3627873.1"/>
    </source>
</evidence>
<dbReference type="PANTHER" id="PTHR30627:SF2">
    <property type="entry name" value="PEPTIDOGLYCAN D,D-TRANSPEPTIDASE MRDA"/>
    <property type="match status" value="1"/>
</dbReference>
<keyword evidence="11 13" id="KW-0472">Membrane</keyword>
<evidence type="ECO:0000256" key="7">
    <source>
        <dbReference type="ARBA" id="ARBA00022801"/>
    </source>
</evidence>
<dbReference type="EMBL" id="JACQCQ010000013">
    <property type="protein sequence ID" value="MBI3627873.1"/>
    <property type="molecule type" value="Genomic_DNA"/>
</dbReference>
<dbReference type="Gene3D" id="1.10.10.1230">
    <property type="entry name" value="Penicillin-binding protein, N-terminal non-catalytic domain, head sub-domain"/>
    <property type="match status" value="1"/>
</dbReference>
<evidence type="ECO:0000313" key="17">
    <source>
        <dbReference type="Proteomes" id="UP000808388"/>
    </source>
</evidence>
<dbReference type="GO" id="GO:0008360">
    <property type="term" value="P:regulation of cell shape"/>
    <property type="evidence" value="ECO:0007669"/>
    <property type="project" value="UniProtKB-KW"/>
</dbReference>
<sequence>MSFRFFRRKPKGSEINPEDIFLDALNLGEFNTDRREGEIEFSLGRRPFTIGAFVVGLGLLILLSRAMILEIARGEELAKRAEENHITSVILPAPRGIIYDRNKKPLATNLPSFEVVLQRDELPDTRGEREHLIETLAAMLQRPKQELSDAGFDPLRDTKDLPKEIVLASDITREEVLDIKSRADILPGVFVRERDLRQYPGPEFAHVLGYVSKTTDQDLKNNPDYTSSDFIGKSGVEAVYEKDLRGQNGERLVEVNSQNAPIGDLPYKAPVIGNGLVLNIDADLQKVLYESMKRHLAEHQKTSGSAIILDPRNGAIRALVSFPSFDANLLRKSLSQSDFNKIFLAANKPLFNRAISGEYPSGSVIKPLIAAAALDEHVIDPSYKIYDPGFISVPNPYNPSQVSIFKDWRPQGWVDMRAAIEWSADVYFYTIGGGYEKVKGLGISRIEQWMKKFGLGRVMGIDLPGETAGLVAGPDNILRTRPKDPIWRLGDTYHVSIGQGSFQATPLQIGMMTAAVANGGTLFEPQVAREELDSMGNVIKTIQPKAVASNLATPKSLNVVREGMRLVATEGTARNFFSHFPVEVAGKTGTAQTGVDKNAHGWFTAFAPYQNPAIVTVVMAENVIENTSIATPVTQDVLYWYFTQGPGASQASVTN</sequence>
<dbReference type="InterPro" id="IPR050515">
    <property type="entry name" value="Beta-lactam/transpept"/>
</dbReference>
<dbReference type="EC" id="3.4.16.4" evidence="16"/>
<feature type="transmembrane region" description="Helical" evidence="13">
    <location>
        <begin position="48"/>
        <end position="68"/>
    </location>
</feature>
<keyword evidence="7 16" id="KW-0378">Hydrolase</keyword>
<evidence type="ECO:0000256" key="8">
    <source>
        <dbReference type="ARBA" id="ARBA00022960"/>
    </source>
</evidence>
<keyword evidence="10 13" id="KW-1133">Transmembrane helix</keyword>
<keyword evidence="16" id="KW-0121">Carboxypeptidase</keyword>
<evidence type="ECO:0000259" key="15">
    <source>
        <dbReference type="Pfam" id="PF03717"/>
    </source>
</evidence>
<evidence type="ECO:0000256" key="12">
    <source>
        <dbReference type="ARBA" id="ARBA00023316"/>
    </source>
</evidence>
<proteinExistence type="predicted"/>
<evidence type="ECO:0000256" key="11">
    <source>
        <dbReference type="ARBA" id="ARBA00023136"/>
    </source>
</evidence>
<keyword evidence="4" id="KW-0997">Cell inner membrane</keyword>
<dbReference type="AlphaFoldDB" id="A0A9D6LQP7"/>
<dbReference type="Pfam" id="PF03717">
    <property type="entry name" value="PBP_dimer"/>
    <property type="match status" value="1"/>
</dbReference>
<accession>A0A9D6LQP7</accession>
<gene>
    <name evidence="16" type="primary">mrdA</name>
    <name evidence="16" type="ORF">HY220_04010</name>
</gene>
<keyword evidence="12" id="KW-0961">Cell wall biogenesis/degradation</keyword>
<comment type="subcellular location">
    <subcellularLocation>
        <location evidence="2">Cell membrane</location>
    </subcellularLocation>
    <subcellularLocation>
        <location evidence="1">Membrane</location>
        <topology evidence="1">Single-pass membrane protein</topology>
    </subcellularLocation>
</comment>
<comment type="caution">
    <text evidence="16">The sequence shown here is derived from an EMBL/GenBank/DDBJ whole genome shotgun (WGS) entry which is preliminary data.</text>
</comment>
<evidence type="ECO:0000256" key="5">
    <source>
        <dbReference type="ARBA" id="ARBA00022670"/>
    </source>
</evidence>
<dbReference type="GO" id="GO:0009252">
    <property type="term" value="P:peptidoglycan biosynthetic process"/>
    <property type="evidence" value="ECO:0007669"/>
    <property type="project" value="UniProtKB-KW"/>
</dbReference>
<evidence type="ECO:0000259" key="14">
    <source>
        <dbReference type="Pfam" id="PF00905"/>
    </source>
</evidence>
<dbReference type="GO" id="GO:0006508">
    <property type="term" value="P:proteolysis"/>
    <property type="evidence" value="ECO:0007669"/>
    <property type="project" value="UniProtKB-KW"/>
</dbReference>
<keyword evidence="5" id="KW-0645">Protease</keyword>
<dbReference type="GO" id="GO:0071555">
    <property type="term" value="P:cell wall organization"/>
    <property type="evidence" value="ECO:0007669"/>
    <property type="project" value="UniProtKB-KW"/>
</dbReference>
<evidence type="ECO:0000256" key="3">
    <source>
        <dbReference type="ARBA" id="ARBA00022475"/>
    </source>
</evidence>
<evidence type="ECO:0000256" key="10">
    <source>
        <dbReference type="ARBA" id="ARBA00022989"/>
    </source>
</evidence>
<evidence type="ECO:0000256" key="9">
    <source>
        <dbReference type="ARBA" id="ARBA00022984"/>
    </source>
</evidence>
<dbReference type="InterPro" id="IPR036138">
    <property type="entry name" value="PBP_dimer_sf"/>
</dbReference>
<dbReference type="PANTHER" id="PTHR30627">
    <property type="entry name" value="PEPTIDOGLYCAN D,D-TRANSPEPTIDASE"/>
    <property type="match status" value="1"/>
</dbReference>
<keyword evidence="9" id="KW-0573">Peptidoglycan synthesis</keyword>
<dbReference type="SUPFAM" id="SSF56601">
    <property type="entry name" value="beta-lactamase/transpeptidase-like"/>
    <property type="match status" value="1"/>
</dbReference>
<organism evidence="16 17">
    <name type="scientific">Candidatus Sungiibacteriota bacterium</name>
    <dbReference type="NCBI Taxonomy" id="2750080"/>
    <lineage>
        <taxon>Bacteria</taxon>
        <taxon>Candidatus Sungiibacteriota</taxon>
    </lineage>
</organism>
<dbReference type="SUPFAM" id="SSF56519">
    <property type="entry name" value="Penicillin binding protein dimerisation domain"/>
    <property type="match status" value="1"/>
</dbReference>
<keyword evidence="8" id="KW-0133">Cell shape</keyword>
<dbReference type="GO" id="GO:0008658">
    <property type="term" value="F:penicillin binding"/>
    <property type="evidence" value="ECO:0007669"/>
    <property type="project" value="InterPro"/>
</dbReference>